<dbReference type="Proteomes" id="UP000886501">
    <property type="component" value="Unassembled WGS sequence"/>
</dbReference>
<organism evidence="1 2">
    <name type="scientific">Thelephora ganbajun</name>
    <name type="common">Ganba fungus</name>
    <dbReference type="NCBI Taxonomy" id="370292"/>
    <lineage>
        <taxon>Eukaryota</taxon>
        <taxon>Fungi</taxon>
        <taxon>Dikarya</taxon>
        <taxon>Basidiomycota</taxon>
        <taxon>Agaricomycotina</taxon>
        <taxon>Agaricomycetes</taxon>
        <taxon>Thelephorales</taxon>
        <taxon>Thelephoraceae</taxon>
        <taxon>Thelephora</taxon>
    </lineage>
</organism>
<name>A0ACB6ZRR8_THEGA</name>
<proteinExistence type="predicted"/>
<accession>A0ACB6ZRR8</accession>
<protein>
    <submittedName>
        <fullName evidence="1">Uncharacterized protein</fullName>
    </submittedName>
</protein>
<gene>
    <name evidence="1" type="ORF">BDM02DRAFT_203901</name>
</gene>
<reference evidence="1" key="1">
    <citation type="submission" date="2019-10" db="EMBL/GenBank/DDBJ databases">
        <authorList>
            <consortium name="DOE Joint Genome Institute"/>
            <person name="Kuo A."/>
            <person name="Miyauchi S."/>
            <person name="Kiss E."/>
            <person name="Drula E."/>
            <person name="Kohler A."/>
            <person name="Sanchez-Garcia M."/>
            <person name="Andreopoulos B."/>
            <person name="Barry K.W."/>
            <person name="Bonito G."/>
            <person name="Buee M."/>
            <person name="Carver A."/>
            <person name="Chen C."/>
            <person name="Cichocki N."/>
            <person name="Clum A."/>
            <person name="Culley D."/>
            <person name="Crous P.W."/>
            <person name="Fauchery L."/>
            <person name="Girlanda M."/>
            <person name="Hayes R."/>
            <person name="Keri Z."/>
            <person name="Labutti K."/>
            <person name="Lipzen A."/>
            <person name="Lombard V."/>
            <person name="Magnuson J."/>
            <person name="Maillard F."/>
            <person name="Morin E."/>
            <person name="Murat C."/>
            <person name="Nolan M."/>
            <person name="Ohm R."/>
            <person name="Pangilinan J."/>
            <person name="Pereira M."/>
            <person name="Perotto S."/>
            <person name="Peter M."/>
            <person name="Riley R."/>
            <person name="Sitrit Y."/>
            <person name="Stielow B."/>
            <person name="Szollosi G."/>
            <person name="Zifcakova L."/>
            <person name="Stursova M."/>
            <person name="Spatafora J.W."/>
            <person name="Tedersoo L."/>
            <person name="Vaario L.-M."/>
            <person name="Yamada A."/>
            <person name="Yan M."/>
            <person name="Wang P."/>
            <person name="Xu J."/>
            <person name="Bruns T."/>
            <person name="Baldrian P."/>
            <person name="Vilgalys R."/>
            <person name="Henrissat B."/>
            <person name="Grigoriev I.V."/>
            <person name="Hibbett D."/>
            <person name="Nagy L.G."/>
            <person name="Martin F.M."/>
        </authorList>
    </citation>
    <scope>NUCLEOTIDE SEQUENCE</scope>
    <source>
        <strain evidence="1">P2</strain>
    </source>
</reference>
<sequence length="215" mass="23786">MTPTSPENGSATPRVKLKGEIDSLVEKDVDSVDSSVRYVAYGARLRTALRASSRYIAYTSDVGEAFRPVVPPRIVTAAYGISWIYLAGDVGYEGYKAYQRGPSPIQAANFSEPTRVGMLVVKRAVFQSIASMALPAFTIHTAVKYSKPLFTNVQNPRLKLWGPTITGLSLVPGLPFVFDHPVERVTDIAFEWVEKQLIERNTTEKTSRDEPSHHV</sequence>
<evidence type="ECO:0000313" key="2">
    <source>
        <dbReference type="Proteomes" id="UP000886501"/>
    </source>
</evidence>
<comment type="caution">
    <text evidence="1">The sequence shown here is derived from an EMBL/GenBank/DDBJ whole genome shotgun (WGS) entry which is preliminary data.</text>
</comment>
<dbReference type="EMBL" id="MU117970">
    <property type="protein sequence ID" value="KAF9652143.1"/>
    <property type="molecule type" value="Genomic_DNA"/>
</dbReference>
<reference evidence="1" key="2">
    <citation type="journal article" date="2020" name="Nat. Commun.">
        <title>Large-scale genome sequencing of mycorrhizal fungi provides insights into the early evolution of symbiotic traits.</title>
        <authorList>
            <person name="Miyauchi S."/>
            <person name="Kiss E."/>
            <person name="Kuo A."/>
            <person name="Drula E."/>
            <person name="Kohler A."/>
            <person name="Sanchez-Garcia M."/>
            <person name="Morin E."/>
            <person name="Andreopoulos B."/>
            <person name="Barry K.W."/>
            <person name="Bonito G."/>
            <person name="Buee M."/>
            <person name="Carver A."/>
            <person name="Chen C."/>
            <person name="Cichocki N."/>
            <person name="Clum A."/>
            <person name="Culley D."/>
            <person name="Crous P.W."/>
            <person name="Fauchery L."/>
            <person name="Girlanda M."/>
            <person name="Hayes R.D."/>
            <person name="Keri Z."/>
            <person name="LaButti K."/>
            <person name="Lipzen A."/>
            <person name="Lombard V."/>
            <person name="Magnuson J."/>
            <person name="Maillard F."/>
            <person name="Murat C."/>
            <person name="Nolan M."/>
            <person name="Ohm R.A."/>
            <person name="Pangilinan J."/>
            <person name="Pereira M.F."/>
            <person name="Perotto S."/>
            <person name="Peter M."/>
            <person name="Pfister S."/>
            <person name="Riley R."/>
            <person name="Sitrit Y."/>
            <person name="Stielow J.B."/>
            <person name="Szollosi G."/>
            <person name="Zifcakova L."/>
            <person name="Stursova M."/>
            <person name="Spatafora J.W."/>
            <person name="Tedersoo L."/>
            <person name="Vaario L.M."/>
            <person name="Yamada A."/>
            <person name="Yan M."/>
            <person name="Wang P."/>
            <person name="Xu J."/>
            <person name="Bruns T."/>
            <person name="Baldrian P."/>
            <person name="Vilgalys R."/>
            <person name="Dunand C."/>
            <person name="Henrissat B."/>
            <person name="Grigoriev I.V."/>
            <person name="Hibbett D."/>
            <person name="Nagy L.G."/>
            <person name="Martin F.M."/>
        </authorList>
    </citation>
    <scope>NUCLEOTIDE SEQUENCE</scope>
    <source>
        <strain evidence="1">P2</strain>
    </source>
</reference>
<keyword evidence="2" id="KW-1185">Reference proteome</keyword>
<evidence type="ECO:0000313" key="1">
    <source>
        <dbReference type="EMBL" id="KAF9652143.1"/>
    </source>
</evidence>